<reference evidence="2" key="1">
    <citation type="submission" date="2023-06" db="EMBL/GenBank/DDBJ databases">
        <authorList>
            <person name="Jiang Y."/>
            <person name="Liu Q."/>
        </authorList>
    </citation>
    <scope>NUCLEOTIDE SEQUENCE</scope>
    <source>
        <strain evidence="2">CGMCC 1.12090</strain>
    </source>
</reference>
<dbReference type="EMBL" id="JAUKVY010000022">
    <property type="protein sequence ID" value="MDO1535785.1"/>
    <property type="molecule type" value="Genomic_DNA"/>
</dbReference>
<dbReference type="GO" id="GO:0016787">
    <property type="term" value="F:hydrolase activity"/>
    <property type="evidence" value="ECO:0007669"/>
    <property type="project" value="UniProtKB-KW"/>
</dbReference>
<proteinExistence type="predicted"/>
<dbReference type="NCBIfam" id="NF005688">
    <property type="entry name" value="PRK07488.1"/>
    <property type="match status" value="1"/>
</dbReference>
<name>A0ABT8SAI6_9BURK</name>
<comment type="caution">
    <text evidence="2">The sequence shown here is derived from an EMBL/GenBank/DDBJ whole genome shotgun (WGS) entry which is preliminary data.</text>
</comment>
<sequence length="468" mass="46962">MKLTQLGVSELRRQLQAGAVTSVAVADALIARTEAHAALNGYVAFDAEALRAQARAADARIAAGEDLPLLGVPVALKDNIDAVGLPSGAGTGALHGLHPARDAEVVRRLRAAGALVAGKTSMHELAFGITTNNSVTGAARNPWDPSRIPGGSSGGSGVVVAAGLVPAAIGTDTGGSVRVPAALCGVVGLRPTVGRVPGQGIAPISATRDTAGPIARSVADCALLDGVLADGGAPLGPVALAGLRLGLPRSPFWETLEPGVQAVADAAVERLRAAGVQCVEVALPGLSELNGAAGFPIALFEFVRDMGRYLHEAGRGIDLQQLVDGIGSPDVAAIARPLLAGGAVPEAAYREALLARVKLQALYADAFTASGVQALLLPTTPLTAAPVGDDETVLFNGQRCPTFPTFIRNTDPGSNAGIPGVTLPAGLAAGLPVGLALDGPAGSDRRLLAVAAAIEAILPTEPSAPWLR</sequence>
<dbReference type="RefSeq" id="WP_301813612.1">
    <property type="nucleotide sequence ID" value="NZ_JAUJZH010000022.1"/>
</dbReference>
<dbReference type="PROSITE" id="PS00571">
    <property type="entry name" value="AMIDASES"/>
    <property type="match status" value="1"/>
</dbReference>
<feature type="domain" description="Amidase" evidence="1">
    <location>
        <begin position="27"/>
        <end position="448"/>
    </location>
</feature>
<gene>
    <name evidence="2" type="primary">iaaH</name>
    <name evidence="2" type="ORF">Q2T77_26220</name>
</gene>
<dbReference type="InterPro" id="IPR000120">
    <property type="entry name" value="Amidase"/>
</dbReference>
<evidence type="ECO:0000259" key="1">
    <source>
        <dbReference type="Pfam" id="PF01425"/>
    </source>
</evidence>
<dbReference type="PANTHER" id="PTHR11895">
    <property type="entry name" value="TRANSAMIDASE"/>
    <property type="match status" value="1"/>
</dbReference>
<dbReference type="Pfam" id="PF01425">
    <property type="entry name" value="Amidase"/>
    <property type="match status" value="1"/>
</dbReference>
<dbReference type="SUPFAM" id="SSF75304">
    <property type="entry name" value="Amidase signature (AS) enzymes"/>
    <property type="match status" value="1"/>
</dbReference>
<dbReference type="Gene3D" id="3.90.1300.10">
    <property type="entry name" value="Amidase signature (AS) domain"/>
    <property type="match status" value="1"/>
</dbReference>
<evidence type="ECO:0000313" key="3">
    <source>
        <dbReference type="Proteomes" id="UP001169027"/>
    </source>
</evidence>
<keyword evidence="3" id="KW-1185">Reference proteome</keyword>
<keyword evidence="2" id="KW-0378">Hydrolase</keyword>
<evidence type="ECO:0000313" key="2">
    <source>
        <dbReference type="EMBL" id="MDO1535785.1"/>
    </source>
</evidence>
<accession>A0ABT8SAI6</accession>
<dbReference type="InterPro" id="IPR023631">
    <property type="entry name" value="Amidase_dom"/>
</dbReference>
<dbReference type="Proteomes" id="UP001169027">
    <property type="component" value="Unassembled WGS sequence"/>
</dbReference>
<dbReference type="InterPro" id="IPR020556">
    <property type="entry name" value="Amidase_CS"/>
</dbReference>
<protein>
    <submittedName>
        <fullName evidence="2">Indoleacetamide hydrolase</fullName>
    </submittedName>
</protein>
<dbReference type="PANTHER" id="PTHR11895:SF151">
    <property type="entry name" value="GLUTAMYL-TRNA(GLN) AMIDOTRANSFERASE SUBUNIT A"/>
    <property type="match status" value="1"/>
</dbReference>
<organism evidence="2 3">
    <name type="scientific">Variovorax ginsengisoli</name>
    <dbReference type="NCBI Taxonomy" id="363844"/>
    <lineage>
        <taxon>Bacteria</taxon>
        <taxon>Pseudomonadati</taxon>
        <taxon>Pseudomonadota</taxon>
        <taxon>Betaproteobacteria</taxon>
        <taxon>Burkholderiales</taxon>
        <taxon>Comamonadaceae</taxon>
        <taxon>Variovorax</taxon>
    </lineage>
</organism>
<dbReference type="InterPro" id="IPR036928">
    <property type="entry name" value="AS_sf"/>
</dbReference>